<keyword evidence="2" id="KW-1185">Reference proteome</keyword>
<accession>A0ABP1AR46</accession>
<gene>
    <name evidence="1" type="ORF">CSSPJE1EN2_LOCUS7997</name>
</gene>
<organism evidence="1 2">
    <name type="scientific">Sphagnum jensenii</name>
    <dbReference type="NCBI Taxonomy" id="128206"/>
    <lineage>
        <taxon>Eukaryota</taxon>
        <taxon>Viridiplantae</taxon>
        <taxon>Streptophyta</taxon>
        <taxon>Embryophyta</taxon>
        <taxon>Bryophyta</taxon>
        <taxon>Sphagnophytina</taxon>
        <taxon>Sphagnopsida</taxon>
        <taxon>Sphagnales</taxon>
        <taxon>Sphagnaceae</taxon>
        <taxon>Sphagnum</taxon>
    </lineage>
</organism>
<sequence>MDDVFVNNLRKALAILAPIDVLIAKYPDKVPIFEVMPDFHNLPEEYKKVMFSNIITCQEFEYLVVLAQRRFQIMYTRCSRFVVSVRPTTHWRRAACGFTKQPGGNVDQ</sequence>
<protein>
    <submittedName>
        <fullName evidence="1">Uncharacterized protein</fullName>
    </submittedName>
</protein>
<evidence type="ECO:0000313" key="2">
    <source>
        <dbReference type="Proteomes" id="UP001497522"/>
    </source>
</evidence>
<name>A0ABP1AR46_9BRYO</name>
<dbReference type="EMBL" id="OZ023716">
    <property type="protein sequence ID" value="CAK9865002.1"/>
    <property type="molecule type" value="Genomic_DNA"/>
</dbReference>
<reference evidence="1" key="1">
    <citation type="submission" date="2024-03" db="EMBL/GenBank/DDBJ databases">
        <authorList>
            <consortium name="ELIXIR-Norway"/>
            <consortium name="Elixir Norway"/>
        </authorList>
    </citation>
    <scope>NUCLEOTIDE SEQUENCE</scope>
</reference>
<dbReference type="Proteomes" id="UP001497522">
    <property type="component" value="Chromosome 15"/>
</dbReference>
<proteinExistence type="predicted"/>
<evidence type="ECO:0000313" key="1">
    <source>
        <dbReference type="EMBL" id="CAK9865002.1"/>
    </source>
</evidence>